<dbReference type="GO" id="GO:0005789">
    <property type="term" value="C:endoplasmic reticulum membrane"/>
    <property type="evidence" value="ECO:0007669"/>
    <property type="project" value="UniProtKB-SubCell"/>
</dbReference>
<keyword evidence="10 13" id="KW-0408">Iron</keyword>
<reference evidence="15 16" key="1">
    <citation type="journal article" date="2018" name="Elife">
        <title>Firefly genomes illuminate parallel origins of bioluminescence in beetles.</title>
        <authorList>
            <person name="Fallon T.R."/>
            <person name="Lower S.E."/>
            <person name="Chang C.H."/>
            <person name="Bessho-Uehara M."/>
            <person name="Martin G.J."/>
            <person name="Bewick A.J."/>
            <person name="Behringer M."/>
            <person name="Debat H.J."/>
            <person name="Wong I."/>
            <person name="Day J.C."/>
            <person name="Suvorov A."/>
            <person name="Silva C.J."/>
            <person name="Stanger-Hall K.F."/>
            <person name="Hall D.W."/>
            <person name="Schmitz R.J."/>
            <person name="Nelson D.R."/>
            <person name="Lewis S.M."/>
            <person name="Shigenobu S."/>
            <person name="Bybee S.M."/>
            <person name="Larracuente A.M."/>
            <person name="Oba Y."/>
            <person name="Weng J.K."/>
        </authorList>
    </citation>
    <scope>NUCLEOTIDE SEQUENCE [LARGE SCALE GENOMIC DNA]</scope>
    <source>
        <strain evidence="15">1611_PpyrPB1</strain>
        <tissue evidence="15">Whole body</tissue>
    </source>
</reference>
<evidence type="ECO:0000256" key="8">
    <source>
        <dbReference type="ARBA" id="ARBA00022848"/>
    </source>
</evidence>
<keyword evidence="8" id="KW-0492">Microsome</keyword>
<feature type="binding site" description="axial binding residue" evidence="13">
    <location>
        <position position="50"/>
    </location>
    <ligand>
        <name>heme</name>
        <dbReference type="ChEBI" id="CHEBI:30413"/>
    </ligand>
    <ligandPart>
        <name>Fe</name>
        <dbReference type="ChEBI" id="CHEBI:18248"/>
    </ligandPart>
</feature>
<dbReference type="PRINTS" id="PR00463">
    <property type="entry name" value="EP450I"/>
</dbReference>
<evidence type="ECO:0000256" key="10">
    <source>
        <dbReference type="ARBA" id="ARBA00023004"/>
    </source>
</evidence>
<dbReference type="EMBL" id="VVIM01000007">
    <property type="protein sequence ID" value="KAB0795913.1"/>
    <property type="molecule type" value="Genomic_DNA"/>
</dbReference>
<evidence type="ECO:0000256" key="14">
    <source>
        <dbReference type="RuleBase" id="RU000461"/>
    </source>
</evidence>
<comment type="similarity">
    <text evidence="4 14">Belongs to the cytochrome P450 family.</text>
</comment>
<evidence type="ECO:0000256" key="6">
    <source>
        <dbReference type="ARBA" id="ARBA00022723"/>
    </source>
</evidence>
<keyword evidence="7" id="KW-0256">Endoplasmic reticulum</keyword>
<evidence type="ECO:0000256" key="3">
    <source>
        <dbReference type="ARBA" id="ARBA00004406"/>
    </source>
</evidence>
<evidence type="ECO:0000256" key="11">
    <source>
        <dbReference type="ARBA" id="ARBA00023033"/>
    </source>
</evidence>
<dbReference type="Pfam" id="PF00067">
    <property type="entry name" value="p450"/>
    <property type="match status" value="1"/>
</dbReference>
<comment type="subcellular location">
    <subcellularLocation>
        <location evidence="3">Endoplasmic reticulum membrane</location>
        <topology evidence="3">Peripheral membrane protein</topology>
    </subcellularLocation>
    <subcellularLocation>
        <location evidence="2">Microsome membrane</location>
        <topology evidence="2">Peripheral membrane protein</topology>
    </subcellularLocation>
</comment>
<comment type="caution">
    <text evidence="15">The sequence shown here is derived from an EMBL/GenBank/DDBJ whole genome shotgun (WGS) entry which is preliminary data.</text>
</comment>
<evidence type="ECO:0000256" key="7">
    <source>
        <dbReference type="ARBA" id="ARBA00022824"/>
    </source>
</evidence>
<dbReference type="Proteomes" id="UP000327044">
    <property type="component" value="Unassembled WGS sequence"/>
</dbReference>
<dbReference type="InterPro" id="IPR017972">
    <property type="entry name" value="Cyt_P450_CS"/>
</dbReference>
<proteinExistence type="inferred from homology"/>
<dbReference type="PANTHER" id="PTHR24292:SF100">
    <property type="entry name" value="CYTOCHROME P450 6A16, ISOFORM B-RELATED"/>
    <property type="match status" value="1"/>
</dbReference>
<dbReference type="PANTHER" id="PTHR24292">
    <property type="entry name" value="CYTOCHROME P450"/>
    <property type="match status" value="1"/>
</dbReference>
<evidence type="ECO:0000256" key="1">
    <source>
        <dbReference type="ARBA" id="ARBA00001971"/>
    </source>
</evidence>
<dbReference type="GO" id="GO:0004497">
    <property type="term" value="F:monooxygenase activity"/>
    <property type="evidence" value="ECO:0007669"/>
    <property type="project" value="UniProtKB-KW"/>
</dbReference>
<dbReference type="GO" id="GO:0020037">
    <property type="term" value="F:heme binding"/>
    <property type="evidence" value="ECO:0007669"/>
    <property type="project" value="InterPro"/>
</dbReference>
<dbReference type="InterPro" id="IPR050476">
    <property type="entry name" value="Insect_CytP450_Detox"/>
</dbReference>
<keyword evidence="6 13" id="KW-0479">Metal-binding</keyword>
<gene>
    <name evidence="15" type="ORF">PPYR_09974</name>
</gene>
<name>A0A5N4AF13_PHOPY</name>
<accession>A0A5N4AF13</accession>
<dbReference type="GO" id="GO:0016705">
    <property type="term" value="F:oxidoreductase activity, acting on paired donors, with incorporation or reduction of molecular oxygen"/>
    <property type="evidence" value="ECO:0007669"/>
    <property type="project" value="InterPro"/>
</dbReference>
<keyword evidence="11 14" id="KW-0503">Monooxygenase</keyword>
<evidence type="ECO:0000256" key="4">
    <source>
        <dbReference type="ARBA" id="ARBA00010617"/>
    </source>
</evidence>
<evidence type="ECO:0000256" key="2">
    <source>
        <dbReference type="ARBA" id="ARBA00004174"/>
    </source>
</evidence>
<keyword evidence="12" id="KW-0472">Membrane</keyword>
<evidence type="ECO:0000313" key="15">
    <source>
        <dbReference type="EMBL" id="KAB0795913.1"/>
    </source>
</evidence>
<dbReference type="AlphaFoldDB" id="A0A5N4AF13"/>
<comment type="cofactor">
    <cofactor evidence="1 13">
        <name>heme</name>
        <dbReference type="ChEBI" id="CHEBI:30413"/>
    </cofactor>
</comment>
<dbReference type="GO" id="GO:0005506">
    <property type="term" value="F:iron ion binding"/>
    <property type="evidence" value="ECO:0007669"/>
    <property type="project" value="InterPro"/>
</dbReference>
<keyword evidence="16" id="KW-1185">Reference proteome</keyword>
<evidence type="ECO:0008006" key="17">
    <source>
        <dbReference type="Google" id="ProtNLM"/>
    </source>
</evidence>
<dbReference type="PROSITE" id="PS00086">
    <property type="entry name" value="CYTOCHROME_P450"/>
    <property type="match status" value="1"/>
</dbReference>
<evidence type="ECO:0000256" key="9">
    <source>
        <dbReference type="ARBA" id="ARBA00023002"/>
    </source>
</evidence>
<keyword evidence="9 14" id="KW-0560">Oxidoreductase</keyword>
<dbReference type="SUPFAM" id="SSF48264">
    <property type="entry name" value="Cytochrome P450"/>
    <property type="match status" value="1"/>
</dbReference>
<protein>
    <recommendedName>
        <fullName evidence="17">Cytochrome P450</fullName>
    </recommendedName>
</protein>
<keyword evidence="5 13" id="KW-0349">Heme</keyword>
<sequence>MVLISVLGLHRDPEYFKDPEKFDPERFSDENKLDITPFTYIPFGEGPRLCIGMRFGMMQTKVGLACLLRNYSFSVSSRTQTPFKWDKFSFILTTEQPIWLDVRKIT</sequence>
<dbReference type="Gene3D" id="1.10.630.10">
    <property type="entry name" value="Cytochrome P450"/>
    <property type="match status" value="1"/>
</dbReference>
<evidence type="ECO:0000256" key="12">
    <source>
        <dbReference type="ARBA" id="ARBA00023136"/>
    </source>
</evidence>
<dbReference type="InterPro" id="IPR036396">
    <property type="entry name" value="Cyt_P450_sf"/>
</dbReference>
<evidence type="ECO:0000256" key="13">
    <source>
        <dbReference type="PIRSR" id="PIRSR602401-1"/>
    </source>
</evidence>
<dbReference type="InterPro" id="IPR002401">
    <property type="entry name" value="Cyt_P450_E_grp-I"/>
</dbReference>
<evidence type="ECO:0000313" key="16">
    <source>
        <dbReference type="Proteomes" id="UP000327044"/>
    </source>
</evidence>
<evidence type="ECO:0000256" key="5">
    <source>
        <dbReference type="ARBA" id="ARBA00022617"/>
    </source>
</evidence>
<dbReference type="InterPro" id="IPR001128">
    <property type="entry name" value="Cyt_P450"/>
</dbReference>
<dbReference type="InParanoid" id="A0A5N4AF13"/>
<organism evidence="15 16">
    <name type="scientific">Photinus pyralis</name>
    <name type="common">Common eastern firefly</name>
    <name type="synonym">Lampyris pyralis</name>
    <dbReference type="NCBI Taxonomy" id="7054"/>
    <lineage>
        <taxon>Eukaryota</taxon>
        <taxon>Metazoa</taxon>
        <taxon>Ecdysozoa</taxon>
        <taxon>Arthropoda</taxon>
        <taxon>Hexapoda</taxon>
        <taxon>Insecta</taxon>
        <taxon>Pterygota</taxon>
        <taxon>Neoptera</taxon>
        <taxon>Endopterygota</taxon>
        <taxon>Coleoptera</taxon>
        <taxon>Polyphaga</taxon>
        <taxon>Elateriformia</taxon>
        <taxon>Elateroidea</taxon>
        <taxon>Lampyridae</taxon>
        <taxon>Lampyrinae</taxon>
        <taxon>Photinus</taxon>
    </lineage>
</organism>